<dbReference type="EMBL" id="MN740460">
    <property type="protein sequence ID" value="QHU27669.1"/>
    <property type="molecule type" value="Genomic_DNA"/>
</dbReference>
<protein>
    <recommendedName>
        <fullName evidence="1">Fe2OG dioxygenase domain-containing protein</fullName>
    </recommendedName>
</protein>
<feature type="domain" description="Fe2OG dioxygenase" evidence="1">
    <location>
        <begin position="95"/>
        <end position="192"/>
    </location>
</feature>
<dbReference type="SUPFAM" id="SSF51197">
    <property type="entry name" value="Clavaminate synthase-like"/>
    <property type="match status" value="1"/>
</dbReference>
<dbReference type="InterPro" id="IPR027450">
    <property type="entry name" value="AlkB-like"/>
</dbReference>
<dbReference type="GO" id="GO:0006307">
    <property type="term" value="P:DNA alkylation repair"/>
    <property type="evidence" value="ECO:0007669"/>
    <property type="project" value="InterPro"/>
</dbReference>
<dbReference type="InterPro" id="IPR005123">
    <property type="entry name" value="Oxoglu/Fe-dep_dioxygenase_dom"/>
</dbReference>
<proteinExistence type="predicted"/>
<reference evidence="2" key="1">
    <citation type="journal article" date="2020" name="Nature">
        <title>Giant virus diversity and host interactions through global metagenomics.</title>
        <authorList>
            <person name="Schulz F."/>
            <person name="Roux S."/>
            <person name="Paez-Espino D."/>
            <person name="Jungbluth S."/>
            <person name="Walsh D.A."/>
            <person name="Denef V.J."/>
            <person name="McMahon K.D."/>
            <person name="Konstantinidis K.T."/>
            <person name="Eloe-Fadrosh E.A."/>
            <person name="Kyrpides N.C."/>
            <person name="Woyke T."/>
        </authorList>
    </citation>
    <scope>NUCLEOTIDE SEQUENCE</scope>
    <source>
        <strain evidence="2">GVMAG-M-3300027769-26</strain>
    </source>
</reference>
<dbReference type="InterPro" id="IPR032854">
    <property type="entry name" value="ALKBH3"/>
</dbReference>
<dbReference type="PANTHER" id="PTHR31212">
    <property type="entry name" value="ALPHA-KETOGLUTARATE-DEPENDENT DIOXYGENASE ALKB HOMOLOG 3"/>
    <property type="match status" value="1"/>
</dbReference>
<dbReference type="PROSITE" id="PS51471">
    <property type="entry name" value="FE2OG_OXY"/>
    <property type="match status" value="1"/>
</dbReference>
<accession>A0A6C0L9L3</accession>
<dbReference type="Pfam" id="PF13532">
    <property type="entry name" value="2OG-FeII_Oxy_2"/>
    <property type="match status" value="1"/>
</dbReference>
<dbReference type="InterPro" id="IPR037151">
    <property type="entry name" value="AlkB-like_sf"/>
</dbReference>
<evidence type="ECO:0000259" key="1">
    <source>
        <dbReference type="PROSITE" id="PS51471"/>
    </source>
</evidence>
<dbReference type="AlphaFoldDB" id="A0A6C0L9L3"/>
<evidence type="ECO:0000313" key="2">
    <source>
        <dbReference type="EMBL" id="QHU27669.1"/>
    </source>
</evidence>
<dbReference type="GO" id="GO:0051213">
    <property type="term" value="F:dioxygenase activity"/>
    <property type="evidence" value="ECO:0007669"/>
    <property type="project" value="InterPro"/>
</dbReference>
<sequence length="193" mass="21987">MAVCLIKTEKSFLNISSYEEHKDLIDRCIEDVRECLDVKPSIQFMGKTVSQQRDVGFFSNESAGYYYSGKLTSSKPLKENMRDLLAIVNIQYNSEYNGILVNRYNDGNNYISDHSDSENTLGDSGVIAISYGAVRKFRIRDKKTKANVIDIPTTPYSLIQMGGNFQAEFSHGIPVEKKIKEARYSLTFRKHLM</sequence>
<dbReference type="PANTHER" id="PTHR31212:SF4">
    <property type="entry name" value="ALPHA-KETOGLUTARATE-DEPENDENT DIOXYGENASE ALKB HOMOLOG 3"/>
    <property type="match status" value="1"/>
</dbReference>
<dbReference type="Gene3D" id="2.60.120.590">
    <property type="entry name" value="Alpha-ketoglutarate-dependent dioxygenase AlkB-like"/>
    <property type="match status" value="1"/>
</dbReference>
<name>A0A6C0L9L3_9ZZZZ</name>
<organism evidence="2">
    <name type="scientific">viral metagenome</name>
    <dbReference type="NCBI Taxonomy" id="1070528"/>
    <lineage>
        <taxon>unclassified sequences</taxon>
        <taxon>metagenomes</taxon>
        <taxon>organismal metagenomes</taxon>
    </lineage>
</organism>